<protein>
    <submittedName>
        <fullName evidence="1">Uncharacterized protein</fullName>
    </submittedName>
</protein>
<keyword evidence="2" id="KW-1185">Reference proteome</keyword>
<dbReference type="EMBL" id="MU277195">
    <property type="protein sequence ID" value="KAI0065402.1"/>
    <property type="molecule type" value="Genomic_DNA"/>
</dbReference>
<comment type="caution">
    <text evidence="1">The sequence shown here is derived from an EMBL/GenBank/DDBJ whole genome shotgun (WGS) entry which is preliminary data.</text>
</comment>
<proteinExistence type="predicted"/>
<reference evidence="1" key="2">
    <citation type="journal article" date="2022" name="New Phytol.">
        <title>Evolutionary transition to the ectomycorrhizal habit in the genomes of a hyperdiverse lineage of mushroom-forming fungi.</title>
        <authorList>
            <person name="Looney B."/>
            <person name="Miyauchi S."/>
            <person name="Morin E."/>
            <person name="Drula E."/>
            <person name="Courty P.E."/>
            <person name="Kohler A."/>
            <person name="Kuo A."/>
            <person name="LaButti K."/>
            <person name="Pangilinan J."/>
            <person name="Lipzen A."/>
            <person name="Riley R."/>
            <person name="Andreopoulos W."/>
            <person name="He G."/>
            <person name="Johnson J."/>
            <person name="Nolan M."/>
            <person name="Tritt A."/>
            <person name="Barry K.W."/>
            <person name="Grigoriev I.V."/>
            <person name="Nagy L.G."/>
            <person name="Hibbett D."/>
            <person name="Henrissat B."/>
            <person name="Matheny P.B."/>
            <person name="Labbe J."/>
            <person name="Martin F.M."/>
        </authorList>
    </citation>
    <scope>NUCLEOTIDE SEQUENCE</scope>
    <source>
        <strain evidence="1">HHB10654</strain>
    </source>
</reference>
<dbReference type="Proteomes" id="UP000814140">
    <property type="component" value="Unassembled WGS sequence"/>
</dbReference>
<evidence type="ECO:0000313" key="2">
    <source>
        <dbReference type="Proteomes" id="UP000814140"/>
    </source>
</evidence>
<reference evidence="1" key="1">
    <citation type="submission" date="2021-03" db="EMBL/GenBank/DDBJ databases">
        <authorList>
            <consortium name="DOE Joint Genome Institute"/>
            <person name="Ahrendt S."/>
            <person name="Looney B.P."/>
            <person name="Miyauchi S."/>
            <person name="Morin E."/>
            <person name="Drula E."/>
            <person name="Courty P.E."/>
            <person name="Chicoki N."/>
            <person name="Fauchery L."/>
            <person name="Kohler A."/>
            <person name="Kuo A."/>
            <person name="Labutti K."/>
            <person name="Pangilinan J."/>
            <person name="Lipzen A."/>
            <person name="Riley R."/>
            <person name="Andreopoulos W."/>
            <person name="He G."/>
            <person name="Johnson J."/>
            <person name="Barry K.W."/>
            <person name="Grigoriev I.V."/>
            <person name="Nagy L."/>
            <person name="Hibbett D."/>
            <person name="Henrissat B."/>
            <person name="Matheny P.B."/>
            <person name="Labbe J."/>
            <person name="Martin F."/>
        </authorList>
    </citation>
    <scope>NUCLEOTIDE SEQUENCE</scope>
    <source>
        <strain evidence="1">HHB10654</strain>
    </source>
</reference>
<evidence type="ECO:0000313" key="1">
    <source>
        <dbReference type="EMBL" id="KAI0065402.1"/>
    </source>
</evidence>
<accession>A0ACB8TAS3</accession>
<gene>
    <name evidence="1" type="ORF">BV25DRAFT_1798433</name>
</gene>
<organism evidence="1 2">
    <name type="scientific">Artomyces pyxidatus</name>
    <dbReference type="NCBI Taxonomy" id="48021"/>
    <lineage>
        <taxon>Eukaryota</taxon>
        <taxon>Fungi</taxon>
        <taxon>Dikarya</taxon>
        <taxon>Basidiomycota</taxon>
        <taxon>Agaricomycotina</taxon>
        <taxon>Agaricomycetes</taxon>
        <taxon>Russulales</taxon>
        <taxon>Auriscalpiaceae</taxon>
        <taxon>Artomyces</taxon>
    </lineage>
</organism>
<name>A0ACB8TAS3_9AGAM</name>
<sequence length="158" mass="17075">MFQSAQTERVLNSVRTEVLIQGFADRFLVLVTQVGKVGNLIQATIPATVQLPSAPVDTHEPNQRPLPPPPPSIELTPLLGHAPSPDAQPLYSLYAAQIATLVWTAETERGLIAPSRPSVIVGLALRKAGQGEDASNADTTVFHGVMDMVRDLLEQREH</sequence>